<dbReference type="Proteomes" id="UP000053060">
    <property type="component" value="Unassembled WGS sequence"/>
</dbReference>
<comment type="caution">
    <text evidence="1">The sequence shown here is derived from an EMBL/GenBank/DDBJ whole genome shotgun (WGS) entry which is preliminary data.</text>
</comment>
<dbReference type="EMBL" id="AZXY01000007">
    <property type="protein sequence ID" value="KSZ58042.1"/>
    <property type="molecule type" value="Genomic_DNA"/>
</dbReference>
<evidence type="ECO:0000313" key="2">
    <source>
        <dbReference type="Proteomes" id="UP000053060"/>
    </source>
</evidence>
<dbReference type="PATRIC" id="fig|1441730.3.peg.3313"/>
<reference evidence="2" key="1">
    <citation type="submission" date="2015-01" db="EMBL/GenBank/DDBJ databases">
        <title>Draft genome sequence of Rhodococcus pyridinivorans strain KG-16, a hydrocarbon-degrading bacterium.</title>
        <authorList>
            <person name="Aggarwal R.K."/>
            <person name="Dawar C."/>
        </authorList>
    </citation>
    <scope>NUCLEOTIDE SEQUENCE [LARGE SCALE GENOMIC DNA]</scope>
    <source>
        <strain evidence="2">KG-16</strain>
    </source>
</reference>
<gene>
    <name evidence="1" type="ORF">Z045_15940</name>
</gene>
<name>A0A0V9UJ55_9NOCA</name>
<accession>A0A0V9UJ55</accession>
<protein>
    <submittedName>
        <fullName evidence="1">Uncharacterized protein</fullName>
    </submittedName>
</protein>
<dbReference type="RefSeq" id="WP_060652712.1">
    <property type="nucleotide sequence ID" value="NZ_AZXY01000007.1"/>
</dbReference>
<sequence>MANEFRRVLRAGAVAAVTGGIVLGGAGIAAAQDEWPVQQPNSPISVFEADPANWLTPDELAYWNPLVNEPRLTSPFGTNTRIVCQGFHGVTTDCWQADLEGRPHKLQRLPANLPNVTGSSAPGGGVGHFVYPLF</sequence>
<dbReference type="AlphaFoldDB" id="A0A0V9UJ55"/>
<proteinExistence type="predicted"/>
<evidence type="ECO:0000313" key="1">
    <source>
        <dbReference type="EMBL" id="KSZ58042.1"/>
    </source>
</evidence>
<reference evidence="1 2" key="2">
    <citation type="journal article" date="2016" name="Genome Announc.">
        <title>Draft Genome Sequence of a Versatile Hydrocarbon-Degrading Bacterium, Rhodococcus pyridinivorans Strain KG-16, Collected from Oil Fields in India.</title>
        <authorList>
            <person name="Aggarwal R.K."/>
            <person name="Dawar C."/>
            <person name="Phanindranath R."/>
            <person name="Mutnuri L."/>
            <person name="Dayal A.M."/>
        </authorList>
    </citation>
    <scope>NUCLEOTIDE SEQUENCE [LARGE SCALE GENOMIC DNA]</scope>
    <source>
        <strain evidence="1 2">KG-16</strain>
    </source>
</reference>
<organism evidence="1 2">
    <name type="scientific">Rhodococcus pyridinivorans KG-16</name>
    <dbReference type="NCBI Taxonomy" id="1441730"/>
    <lineage>
        <taxon>Bacteria</taxon>
        <taxon>Bacillati</taxon>
        <taxon>Actinomycetota</taxon>
        <taxon>Actinomycetes</taxon>
        <taxon>Mycobacteriales</taxon>
        <taxon>Nocardiaceae</taxon>
        <taxon>Rhodococcus</taxon>
    </lineage>
</organism>